<dbReference type="InterPro" id="IPR011004">
    <property type="entry name" value="Trimer_LpxA-like_sf"/>
</dbReference>
<dbReference type="PROSITE" id="PS00101">
    <property type="entry name" value="HEXAPEP_TRANSFERASES"/>
    <property type="match status" value="1"/>
</dbReference>
<dbReference type="EMBL" id="JAHQCW010000071">
    <property type="protein sequence ID" value="MBU9739640.1"/>
    <property type="molecule type" value="Genomic_DNA"/>
</dbReference>
<gene>
    <name evidence="4" type="ORF">KTH89_24190</name>
</gene>
<evidence type="ECO:0000256" key="1">
    <source>
        <dbReference type="ARBA" id="ARBA00007274"/>
    </source>
</evidence>
<dbReference type="InterPro" id="IPR051159">
    <property type="entry name" value="Hexapeptide_acetyltransf"/>
</dbReference>
<dbReference type="GO" id="GO:0008374">
    <property type="term" value="F:O-acyltransferase activity"/>
    <property type="evidence" value="ECO:0007669"/>
    <property type="project" value="TreeGrafter"/>
</dbReference>
<dbReference type="CDD" id="cd03357">
    <property type="entry name" value="LbH_MAT_GAT"/>
    <property type="match status" value="1"/>
</dbReference>
<proteinExistence type="inferred from homology"/>
<dbReference type="Gene3D" id="2.160.10.10">
    <property type="entry name" value="Hexapeptide repeat proteins"/>
    <property type="match status" value="1"/>
</dbReference>
<evidence type="ECO:0000256" key="3">
    <source>
        <dbReference type="ARBA" id="ARBA00022737"/>
    </source>
</evidence>
<keyword evidence="2" id="KW-0808">Transferase</keyword>
<keyword evidence="5" id="KW-1185">Reference proteome</keyword>
<dbReference type="Proteomes" id="UP000712157">
    <property type="component" value="Unassembled WGS sequence"/>
</dbReference>
<accession>A0A949K2C4</accession>
<dbReference type="Pfam" id="PF14602">
    <property type="entry name" value="Hexapep_2"/>
    <property type="match status" value="1"/>
</dbReference>
<evidence type="ECO:0000313" key="5">
    <source>
        <dbReference type="Proteomes" id="UP000712157"/>
    </source>
</evidence>
<name>A0A949K2C4_9FIRM</name>
<dbReference type="PANTHER" id="PTHR23416">
    <property type="entry name" value="SIALIC ACID SYNTHASE-RELATED"/>
    <property type="match status" value="1"/>
</dbReference>
<keyword evidence="3" id="KW-0677">Repeat</keyword>
<dbReference type="InterPro" id="IPR018357">
    <property type="entry name" value="Hexapep_transf_CS"/>
</dbReference>
<protein>
    <submittedName>
        <fullName evidence="4">Sugar O-acetyltransferase</fullName>
    </submittedName>
</protein>
<dbReference type="SUPFAM" id="SSF51161">
    <property type="entry name" value="Trimeric LpxA-like enzymes"/>
    <property type="match status" value="1"/>
</dbReference>
<dbReference type="RefSeq" id="WP_238723401.1">
    <property type="nucleotide sequence ID" value="NZ_JAHQCW010000071.1"/>
</dbReference>
<sequence>MELEEYLSYLGNSGVVEGGSKLHQMMLQFSQQALRITSQLNMGYHSPEEIRGLMEQLIGKPVDESFTMFPPFYSDFGKNITIGKRVFINSGCCFQDQGGITIGDGTLIGHHVVLATINHDLAPERRATSHLEPILIGAKVWIGANVTVTPGVTIGDGAIIAAGAVVTKDIPPNVIAGGVPAKIIRVNEAAQVSGQ</sequence>
<evidence type="ECO:0000256" key="2">
    <source>
        <dbReference type="ARBA" id="ARBA00022679"/>
    </source>
</evidence>
<dbReference type="Pfam" id="PF00132">
    <property type="entry name" value="Hexapep"/>
    <property type="match status" value="1"/>
</dbReference>
<organism evidence="4 5">
    <name type="scientific">Diplocloster agilis</name>
    <dbReference type="NCBI Taxonomy" id="2850323"/>
    <lineage>
        <taxon>Bacteria</taxon>
        <taxon>Bacillati</taxon>
        <taxon>Bacillota</taxon>
        <taxon>Clostridia</taxon>
        <taxon>Lachnospirales</taxon>
        <taxon>Lachnospiraceae</taxon>
        <taxon>Diplocloster</taxon>
    </lineage>
</organism>
<reference evidence="4" key="1">
    <citation type="submission" date="2021-06" db="EMBL/GenBank/DDBJ databases">
        <title>Description of novel taxa of the family Lachnospiraceae.</title>
        <authorList>
            <person name="Chaplin A.V."/>
            <person name="Sokolova S.R."/>
            <person name="Pikina A.P."/>
            <person name="Korzhanova M."/>
            <person name="Belova V."/>
            <person name="Korostin D."/>
            <person name="Efimov B.A."/>
        </authorList>
    </citation>
    <scope>NUCLEOTIDE SEQUENCE</scope>
    <source>
        <strain evidence="4">ASD5720</strain>
    </source>
</reference>
<comment type="similarity">
    <text evidence="1">Belongs to the transferase hexapeptide repeat family.</text>
</comment>
<dbReference type="PANTHER" id="PTHR23416:SF23">
    <property type="entry name" value="ACETYLTRANSFERASE C18B11.09C-RELATED"/>
    <property type="match status" value="1"/>
</dbReference>
<comment type="caution">
    <text evidence="4">The sequence shown here is derived from an EMBL/GenBank/DDBJ whole genome shotgun (WGS) entry which is preliminary data.</text>
</comment>
<dbReference type="InterPro" id="IPR001451">
    <property type="entry name" value="Hexapep"/>
</dbReference>
<dbReference type="AlphaFoldDB" id="A0A949K2C4"/>
<evidence type="ECO:0000313" key="4">
    <source>
        <dbReference type="EMBL" id="MBU9739640.1"/>
    </source>
</evidence>